<evidence type="ECO:0000313" key="3">
    <source>
        <dbReference type="Proteomes" id="UP000649617"/>
    </source>
</evidence>
<comment type="caution">
    <text evidence="2">The sequence shown here is derived from an EMBL/GenBank/DDBJ whole genome shotgun (WGS) entry which is preliminary data.</text>
</comment>
<keyword evidence="3" id="KW-1185">Reference proteome</keyword>
<evidence type="ECO:0000256" key="1">
    <source>
        <dbReference type="SAM" id="MobiDB-lite"/>
    </source>
</evidence>
<accession>A0A812UDF4</accession>
<feature type="compositionally biased region" description="Polar residues" evidence="1">
    <location>
        <begin position="112"/>
        <end position="124"/>
    </location>
</feature>
<evidence type="ECO:0008006" key="4">
    <source>
        <dbReference type="Google" id="ProtNLM"/>
    </source>
</evidence>
<reference evidence="2" key="1">
    <citation type="submission" date="2021-02" db="EMBL/GenBank/DDBJ databases">
        <authorList>
            <person name="Dougan E. K."/>
            <person name="Rhodes N."/>
            <person name="Thang M."/>
            <person name="Chan C."/>
        </authorList>
    </citation>
    <scope>NUCLEOTIDE SEQUENCE</scope>
</reference>
<evidence type="ECO:0000313" key="2">
    <source>
        <dbReference type="EMBL" id="CAE7565139.1"/>
    </source>
</evidence>
<organism evidence="2 3">
    <name type="scientific">Symbiodinium pilosum</name>
    <name type="common">Dinoflagellate</name>
    <dbReference type="NCBI Taxonomy" id="2952"/>
    <lineage>
        <taxon>Eukaryota</taxon>
        <taxon>Sar</taxon>
        <taxon>Alveolata</taxon>
        <taxon>Dinophyceae</taxon>
        <taxon>Suessiales</taxon>
        <taxon>Symbiodiniaceae</taxon>
        <taxon>Symbiodinium</taxon>
    </lineage>
</organism>
<dbReference type="AlphaFoldDB" id="A0A812UDF4"/>
<proteinExistence type="predicted"/>
<dbReference type="EMBL" id="CAJNIZ010036391">
    <property type="protein sequence ID" value="CAE7565139.1"/>
    <property type="molecule type" value="Genomic_DNA"/>
</dbReference>
<feature type="compositionally biased region" description="Low complexity" evidence="1">
    <location>
        <begin position="69"/>
        <end position="78"/>
    </location>
</feature>
<feature type="region of interest" description="Disordered" evidence="1">
    <location>
        <begin position="34"/>
        <end position="127"/>
    </location>
</feature>
<name>A0A812UDF4_SYMPI</name>
<feature type="compositionally biased region" description="Polar residues" evidence="1">
    <location>
        <begin position="34"/>
        <end position="49"/>
    </location>
</feature>
<dbReference type="Proteomes" id="UP000649617">
    <property type="component" value="Unassembled WGS sequence"/>
</dbReference>
<gene>
    <name evidence="2" type="ORF">SPIL2461_LOCUS15150</name>
</gene>
<dbReference type="OrthoDB" id="445666at2759"/>
<protein>
    <recommendedName>
        <fullName evidence="4">MULE transposase domain-containing protein</fullName>
    </recommendedName>
</protein>
<sequence length="539" mass="60367">TEVEFHHHPLTAEFQATLQRLGVSLAFWQPASATRESAQGSLATTTSSDSEGRACPARVAIPSMRGGKRAAAAGPAKAQPKKKPRQAQQPDREADAECPAKTGGRPRKTDENPYSVTSSNQSETPYEGVESFLKAQKEWACKTVPGKTLNARHQWYDYSAGYKVLLWCNSCKVCKKKQGWKGYVTYNVQTQQVDRQVTPIAMHGDFAAMKAWTPLTSTTEAALRERLKAELIPDTFLQTWVQNHRPQHEGQRSRSKSKFGWNHSDWQQLRRDLGDADDVSADADGALPDVLKVAAADYRPEATVMVFVNPALFSEVISRLANKDYIKLFGDGTYRLMDDGWSLLTLGVLTKHYSRDGTSYAFRTTFTPLIFAVANTERQETYECLFQAALRCAKEWWDIDLSTAARQYHADLHPGEDLARESIFPNALRVADVARVIGSCKRGARRKAAHQPKDEKMAAWRGGLFSVAKKHLCNKKLLPLIQNVVHLLRSLPTALLFHSVAALLFSALLAQEQKKVVDRLQRFYFNTVPAQDARRLYGL</sequence>
<feature type="non-terminal residue" evidence="2">
    <location>
        <position position="1"/>
    </location>
</feature>